<protein>
    <submittedName>
        <fullName evidence="1">Uncharacterized protein</fullName>
    </submittedName>
</protein>
<gene>
    <name evidence="1" type="ORF">F383_29381</name>
</gene>
<evidence type="ECO:0000313" key="1">
    <source>
        <dbReference type="EMBL" id="KHG23720.1"/>
    </source>
</evidence>
<sequence>MIFKATVTQYPACLEIIFMDCENN</sequence>
<reference evidence="2" key="1">
    <citation type="submission" date="2014-09" db="EMBL/GenBank/DDBJ databases">
        <authorList>
            <person name="Mudge J."/>
            <person name="Ramaraj T."/>
            <person name="Lindquist I.E."/>
            <person name="Bharti A.K."/>
            <person name="Sundararajan A."/>
            <person name="Cameron C.T."/>
            <person name="Woodward J.E."/>
            <person name="May G.D."/>
            <person name="Brubaker C."/>
            <person name="Broadhvest J."/>
            <person name="Wilkins T.A."/>
        </authorList>
    </citation>
    <scope>NUCLEOTIDE SEQUENCE</scope>
    <source>
        <strain evidence="2">cv. AKA8401</strain>
    </source>
</reference>
<name>A0A0B0PFK1_GOSAR</name>
<dbReference type="AlphaFoldDB" id="A0A0B0PFK1"/>
<dbReference type="Proteomes" id="UP000032142">
    <property type="component" value="Unassembled WGS sequence"/>
</dbReference>
<organism evidence="1 2">
    <name type="scientific">Gossypium arboreum</name>
    <name type="common">Tree cotton</name>
    <name type="synonym">Gossypium nanking</name>
    <dbReference type="NCBI Taxonomy" id="29729"/>
    <lineage>
        <taxon>Eukaryota</taxon>
        <taxon>Viridiplantae</taxon>
        <taxon>Streptophyta</taxon>
        <taxon>Embryophyta</taxon>
        <taxon>Tracheophyta</taxon>
        <taxon>Spermatophyta</taxon>
        <taxon>Magnoliopsida</taxon>
        <taxon>eudicotyledons</taxon>
        <taxon>Gunneridae</taxon>
        <taxon>Pentapetalae</taxon>
        <taxon>rosids</taxon>
        <taxon>malvids</taxon>
        <taxon>Malvales</taxon>
        <taxon>Malvaceae</taxon>
        <taxon>Malvoideae</taxon>
        <taxon>Gossypium</taxon>
    </lineage>
</organism>
<keyword evidence="2" id="KW-1185">Reference proteome</keyword>
<accession>A0A0B0PFK1</accession>
<evidence type="ECO:0000313" key="2">
    <source>
        <dbReference type="Proteomes" id="UP000032142"/>
    </source>
</evidence>
<proteinExistence type="predicted"/>
<dbReference type="EMBL" id="KN426077">
    <property type="protein sequence ID" value="KHG23720.1"/>
    <property type="molecule type" value="Genomic_DNA"/>
</dbReference>